<comment type="caution">
    <text evidence="2">The sequence shown here is derived from an EMBL/GenBank/DDBJ whole genome shotgun (WGS) entry which is preliminary data.</text>
</comment>
<feature type="region of interest" description="Disordered" evidence="1">
    <location>
        <begin position="112"/>
        <end position="136"/>
    </location>
</feature>
<feature type="region of interest" description="Disordered" evidence="1">
    <location>
        <begin position="49"/>
        <end position="83"/>
    </location>
</feature>
<evidence type="ECO:0000313" key="3">
    <source>
        <dbReference type="Proteomes" id="UP000244722"/>
    </source>
</evidence>
<sequence length="184" mass="20229">MPTSHINNTSSSPIQAPTTCRNCETYFTMPPLYPGGETNTVTHTLQVADGTAPHNSTNTDQGNSVSKHHRKQQPPTPHCNLSRTDNGASWSCPQCRRASLCHLQTLSFDQTFSTGGSQQSPQLSGRLPGLELSPESLDRLEDTPNYITERFLEESQENNPLVRVESYNSIYSNSKTGTHSPPTI</sequence>
<feature type="compositionally biased region" description="Polar residues" evidence="1">
    <location>
        <begin position="53"/>
        <end position="65"/>
    </location>
</feature>
<keyword evidence="3" id="KW-1185">Reference proteome</keyword>
<feature type="compositionally biased region" description="Polar residues" evidence="1">
    <location>
        <begin position="112"/>
        <end position="123"/>
    </location>
</feature>
<name>A0A2T6ZP65_TUBBO</name>
<accession>A0A2T6ZP65</accession>
<dbReference type="EMBL" id="NESQ01000156">
    <property type="protein sequence ID" value="PUU77280.1"/>
    <property type="molecule type" value="Genomic_DNA"/>
</dbReference>
<evidence type="ECO:0000313" key="2">
    <source>
        <dbReference type="EMBL" id="PUU77280.1"/>
    </source>
</evidence>
<dbReference type="AlphaFoldDB" id="A0A2T6ZP65"/>
<organism evidence="2 3">
    <name type="scientific">Tuber borchii</name>
    <name type="common">White truffle</name>
    <dbReference type="NCBI Taxonomy" id="42251"/>
    <lineage>
        <taxon>Eukaryota</taxon>
        <taxon>Fungi</taxon>
        <taxon>Dikarya</taxon>
        <taxon>Ascomycota</taxon>
        <taxon>Pezizomycotina</taxon>
        <taxon>Pezizomycetes</taxon>
        <taxon>Pezizales</taxon>
        <taxon>Tuberaceae</taxon>
        <taxon>Tuber</taxon>
    </lineage>
</organism>
<reference evidence="2 3" key="1">
    <citation type="submission" date="2017-04" db="EMBL/GenBank/DDBJ databases">
        <title>Draft genome sequence of Tuber borchii Vittad., a whitish edible truffle.</title>
        <authorList>
            <consortium name="DOE Joint Genome Institute"/>
            <person name="Murat C."/>
            <person name="Kuo A."/>
            <person name="Barry K.W."/>
            <person name="Clum A."/>
            <person name="Dockter R.B."/>
            <person name="Fauchery L."/>
            <person name="Iotti M."/>
            <person name="Kohler A."/>
            <person name="Labutti K."/>
            <person name="Lindquist E.A."/>
            <person name="Lipzen A."/>
            <person name="Ohm R.A."/>
            <person name="Wang M."/>
            <person name="Grigoriev I.V."/>
            <person name="Zambonelli A."/>
            <person name="Martin F.M."/>
        </authorList>
    </citation>
    <scope>NUCLEOTIDE SEQUENCE [LARGE SCALE GENOMIC DNA]</scope>
    <source>
        <strain evidence="2 3">Tbo3840</strain>
    </source>
</reference>
<gene>
    <name evidence="2" type="ORF">B9Z19DRAFT_1194130</name>
</gene>
<proteinExistence type="predicted"/>
<dbReference type="Proteomes" id="UP000244722">
    <property type="component" value="Unassembled WGS sequence"/>
</dbReference>
<protein>
    <submittedName>
        <fullName evidence="2">Uncharacterized protein</fullName>
    </submittedName>
</protein>
<evidence type="ECO:0000256" key="1">
    <source>
        <dbReference type="SAM" id="MobiDB-lite"/>
    </source>
</evidence>